<accession>A0AC58QRZ0</accession>
<dbReference type="RefSeq" id="XP_074225034.1">
    <property type="nucleotide sequence ID" value="XM_074368933.1"/>
</dbReference>
<dbReference type="Proteomes" id="UP001732780">
    <property type="component" value="Chromosome 8"/>
</dbReference>
<sequence length="193" mass="21020">MEIPESTESRAGQCARRRRQPPAAPDRPTRRGGADSGYRASAPPCASPTPSLLSAPPQLLPSALRPLHPPGPRSAAVGSYGSGLTSLLRALCSPPRRSAGFWRPWVDDRGEKAEEAPQQAAQAIPDGPGITDALGKLSRYKHPVRLFWPKSKCCDYLYQEAEALLKNFPIQATISIYEDSDSEEEIEELICEN</sequence>
<proteinExistence type="predicted"/>
<evidence type="ECO:0000313" key="1">
    <source>
        <dbReference type="Proteomes" id="UP001732780"/>
    </source>
</evidence>
<name>A0AC58QRZ0_CAMBA</name>
<organism evidence="1 2">
    <name type="scientific">Camelus bactrianus</name>
    <name type="common">Bactrian camel</name>
    <dbReference type="NCBI Taxonomy" id="9837"/>
    <lineage>
        <taxon>Eukaryota</taxon>
        <taxon>Metazoa</taxon>
        <taxon>Chordata</taxon>
        <taxon>Craniata</taxon>
        <taxon>Vertebrata</taxon>
        <taxon>Euteleostomi</taxon>
        <taxon>Mammalia</taxon>
        <taxon>Eutheria</taxon>
        <taxon>Laurasiatheria</taxon>
        <taxon>Artiodactyla</taxon>
        <taxon>Tylopoda</taxon>
        <taxon>Camelidae</taxon>
        <taxon>Camelus</taxon>
    </lineage>
</organism>
<keyword evidence="1" id="KW-1185">Reference proteome</keyword>
<reference evidence="2" key="1">
    <citation type="submission" date="2025-08" db="UniProtKB">
        <authorList>
            <consortium name="RefSeq"/>
        </authorList>
    </citation>
    <scope>IDENTIFICATION</scope>
    <source>
        <tissue evidence="2">Blood</tissue>
    </source>
</reference>
<evidence type="ECO:0000313" key="2">
    <source>
        <dbReference type="RefSeq" id="XP_074225034.1"/>
    </source>
</evidence>
<gene>
    <name evidence="2" type="primary">RIPPLY2</name>
</gene>
<protein>
    <submittedName>
        <fullName evidence="2">Protein ripply2</fullName>
    </submittedName>
</protein>